<dbReference type="Pfam" id="PF20369">
    <property type="entry name" value="DUF6664"/>
    <property type="match status" value="1"/>
</dbReference>
<evidence type="ECO:0000313" key="2">
    <source>
        <dbReference type="EMBL" id="CUM77487.1"/>
    </source>
</evidence>
<organism evidence="2 3">
    <name type="scientific">Coprococcus comes</name>
    <dbReference type="NCBI Taxonomy" id="410072"/>
    <lineage>
        <taxon>Bacteria</taxon>
        <taxon>Bacillati</taxon>
        <taxon>Bacillota</taxon>
        <taxon>Clostridia</taxon>
        <taxon>Lachnospirales</taxon>
        <taxon>Lachnospiraceae</taxon>
        <taxon>Coprococcus</taxon>
    </lineage>
</organism>
<dbReference type="RefSeq" id="WP_055056932.1">
    <property type="nucleotide sequence ID" value="NZ_CYXR01000003.1"/>
</dbReference>
<evidence type="ECO:0000313" key="3">
    <source>
        <dbReference type="Proteomes" id="UP000095727"/>
    </source>
</evidence>
<protein>
    <submittedName>
        <fullName evidence="2">Protein of uncharacterized function (DUF3782)</fullName>
    </submittedName>
</protein>
<proteinExistence type="predicted"/>
<sequence length="202" mass="23861">MSVQPDIIWNEQCLGIRIGEQVCIYLKKHNAEYQRLQKKILEFTEKYPVIETFMETNQSISLTEEEHKAVHRYFQLESEKEMIEEEYHFYMGQAQMISYGAMLGKIKKAILGKDDGDTQKLLELLLDTWIDEIEEQLKENIAYQGMLEKISKYEEQVQTMGLAKEKRKTIDAYVTEVSERWILYAESLYQAGMQKILELLNL</sequence>
<evidence type="ECO:0000259" key="1">
    <source>
        <dbReference type="Pfam" id="PF20369"/>
    </source>
</evidence>
<dbReference type="InterPro" id="IPR046605">
    <property type="entry name" value="DUF6664"/>
</dbReference>
<gene>
    <name evidence="2" type="ORF">ERS852574_00646</name>
</gene>
<accession>A0A173RI80</accession>
<dbReference type="Proteomes" id="UP000095727">
    <property type="component" value="Unassembled WGS sequence"/>
</dbReference>
<name>A0A173RI80_9FIRM</name>
<feature type="domain" description="DUF6664" evidence="1">
    <location>
        <begin position="22"/>
        <end position="97"/>
    </location>
</feature>
<reference evidence="2 3" key="1">
    <citation type="submission" date="2015-09" db="EMBL/GenBank/DDBJ databases">
        <authorList>
            <consortium name="Pathogen Informatics"/>
        </authorList>
    </citation>
    <scope>NUCLEOTIDE SEQUENCE [LARGE SCALE GENOMIC DNA]</scope>
    <source>
        <strain evidence="2 3">2789STDY5834962</strain>
    </source>
</reference>
<dbReference type="AlphaFoldDB" id="A0A173RI80"/>
<dbReference type="EMBL" id="CYXR01000003">
    <property type="protein sequence ID" value="CUM77487.1"/>
    <property type="molecule type" value="Genomic_DNA"/>
</dbReference>